<organism evidence="1 2">
    <name type="scientific">Elizabethkingia miricola</name>
    <name type="common">Chryseobacterium miricola</name>
    <dbReference type="NCBI Taxonomy" id="172045"/>
    <lineage>
        <taxon>Bacteria</taxon>
        <taxon>Pseudomonadati</taxon>
        <taxon>Bacteroidota</taxon>
        <taxon>Flavobacteriia</taxon>
        <taxon>Flavobacteriales</taxon>
        <taxon>Weeksellaceae</taxon>
        <taxon>Elizabethkingia</taxon>
    </lineage>
</organism>
<accession>A0AAQ1SYB7</accession>
<dbReference type="AlphaFoldDB" id="A0AAQ1SYB7"/>
<dbReference type="EMBL" id="LNOI01000008">
    <property type="protein sequence ID" value="KUY15551.1"/>
    <property type="molecule type" value="Genomic_DNA"/>
</dbReference>
<evidence type="ECO:0000313" key="1">
    <source>
        <dbReference type="EMBL" id="KUY15551.1"/>
    </source>
</evidence>
<name>A0AAQ1SYB7_ELIMR</name>
<gene>
    <name evidence="1" type="ORF">ATB95_15760</name>
</gene>
<reference evidence="1 2" key="1">
    <citation type="submission" date="2015-11" db="EMBL/GenBank/DDBJ databases">
        <authorList>
            <person name="Nicholson A.C."/>
            <person name="Humrighouse B.W."/>
            <person name="Graziano J."/>
            <person name="Lasker B."/>
            <person name="Whitney A.M."/>
            <person name="Mcquiston J.R."/>
        </authorList>
    </citation>
    <scope>NUCLEOTIDE SEQUENCE [LARGE SCALE GENOMIC DNA]</scope>
    <source>
        <strain evidence="1 2">G4071</strain>
    </source>
</reference>
<dbReference type="Proteomes" id="UP000064412">
    <property type="component" value="Unassembled WGS sequence"/>
</dbReference>
<dbReference type="RefSeq" id="WP_059345664.1">
    <property type="nucleotide sequence ID" value="NZ_CP140570.1"/>
</dbReference>
<proteinExistence type="predicted"/>
<evidence type="ECO:0000313" key="2">
    <source>
        <dbReference type="Proteomes" id="UP000064412"/>
    </source>
</evidence>
<comment type="caution">
    <text evidence="1">The sequence shown here is derived from an EMBL/GenBank/DDBJ whole genome shotgun (WGS) entry which is preliminary data.</text>
</comment>
<protein>
    <submittedName>
        <fullName evidence="1">Uncharacterized protein</fullName>
    </submittedName>
</protein>
<sequence length="218" mass="25051">MKKIIITAIFINCYGTILYAQSSQLGFLSALQGSSDVTGTINRNKMIDAKGEKESSISGSPFLDDKFTTSSTPNFPDKFTARYNIYSDIIEVNIEDKIYTIPKNDQFKELTIGNTKLKLIKDKYYIELYKQNNFSLLKVENIKFTKAKSANNTFDFDSPAKYTLQKPTYFIYKENEEITEINKKAFKDNLDINKFIENAHINLNSETDLKKLIQHIAQ</sequence>